<sequence length="351" mass="40199">MDFNWFNQQTSISELKALLDEERDQRRDEREKSAIDLKASIQRVQVESEEEIKRISDAALGREREQQELINKLHEAEKERCSLVETLRSKLEDTRQKLVFSDNKVRQLEAQIREEQLAFASNRKKVEELEHERKRLRKELEHEKAAREEAWAKVSALELEINAAMRDLDFERRRLKGATERIMLRETQLWAFYSTTEEILVLFAKQQEQLKSMQRTIEDQENYETTSVDIDLNPNIVNVNGPVIRNKEVEYQSNNAGKAGSSTSTHRGGEVQVESSSDEASVTKKHDCNVKSQEDGEDTQEVEFTGAERNVKGDFGSYIDGSGTAPISEENAVGTEQIPETEGVGAVPILE</sequence>
<dbReference type="Proteomes" id="UP001604277">
    <property type="component" value="Unassembled WGS sequence"/>
</dbReference>
<feature type="region of interest" description="Disordered" evidence="2">
    <location>
        <begin position="251"/>
        <end position="351"/>
    </location>
</feature>
<dbReference type="PANTHER" id="PTHR47458">
    <property type="entry name" value="SMAD/FHA DOMAIN-CONTAINING PROTEIN"/>
    <property type="match status" value="1"/>
</dbReference>
<evidence type="ECO:0000256" key="2">
    <source>
        <dbReference type="SAM" id="MobiDB-lite"/>
    </source>
</evidence>
<dbReference type="EMBL" id="JBFOLJ010000016">
    <property type="protein sequence ID" value="KAL2468997.1"/>
    <property type="molecule type" value="Genomic_DNA"/>
</dbReference>
<proteinExistence type="predicted"/>
<organism evidence="3 4">
    <name type="scientific">Forsythia ovata</name>
    <dbReference type="NCBI Taxonomy" id="205694"/>
    <lineage>
        <taxon>Eukaryota</taxon>
        <taxon>Viridiplantae</taxon>
        <taxon>Streptophyta</taxon>
        <taxon>Embryophyta</taxon>
        <taxon>Tracheophyta</taxon>
        <taxon>Spermatophyta</taxon>
        <taxon>Magnoliopsida</taxon>
        <taxon>eudicotyledons</taxon>
        <taxon>Gunneridae</taxon>
        <taxon>Pentapetalae</taxon>
        <taxon>asterids</taxon>
        <taxon>lamiids</taxon>
        <taxon>Lamiales</taxon>
        <taxon>Oleaceae</taxon>
        <taxon>Forsythieae</taxon>
        <taxon>Forsythia</taxon>
    </lineage>
</organism>
<comment type="caution">
    <text evidence="3">The sequence shown here is derived from an EMBL/GenBank/DDBJ whole genome shotgun (WGS) entry which is preliminary data.</text>
</comment>
<evidence type="ECO:0000256" key="1">
    <source>
        <dbReference type="SAM" id="Coils"/>
    </source>
</evidence>
<evidence type="ECO:0000313" key="3">
    <source>
        <dbReference type="EMBL" id="KAL2468997.1"/>
    </source>
</evidence>
<dbReference type="PANTHER" id="PTHR47458:SF1">
    <property type="entry name" value="SMAD_FHA DOMAIN-CONTAINING PROTEIN"/>
    <property type="match status" value="1"/>
</dbReference>
<keyword evidence="1" id="KW-0175">Coiled coil</keyword>
<accession>A0ABD1PZI0</accession>
<reference evidence="4" key="1">
    <citation type="submission" date="2024-07" db="EMBL/GenBank/DDBJ databases">
        <title>Two chromosome-level genome assemblies of Korean endemic species Abeliophyllum distichum and Forsythia ovata (Oleaceae).</title>
        <authorList>
            <person name="Jang H."/>
        </authorList>
    </citation>
    <scope>NUCLEOTIDE SEQUENCE [LARGE SCALE GENOMIC DNA]</scope>
</reference>
<feature type="coiled-coil region" evidence="1">
    <location>
        <begin position="59"/>
        <end position="223"/>
    </location>
</feature>
<protein>
    <submittedName>
        <fullName evidence="3">SMAD/FHA domain-containing protein</fullName>
    </submittedName>
</protein>
<dbReference type="AlphaFoldDB" id="A0ABD1PZI0"/>
<feature type="compositionally biased region" description="Polar residues" evidence="2">
    <location>
        <begin position="251"/>
        <end position="266"/>
    </location>
</feature>
<evidence type="ECO:0000313" key="4">
    <source>
        <dbReference type="Proteomes" id="UP001604277"/>
    </source>
</evidence>
<name>A0ABD1PZI0_9LAMI</name>
<keyword evidence="4" id="KW-1185">Reference proteome</keyword>
<feature type="compositionally biased region" description="Basic and acidic residues" evidence="2">
    <location>
        <begin position="281"/>
        <end position="294"/>
    </location>
</feature>
<gene>
    <name evidence="3" type="ORF">Fot_50573</name>
</gene>